<gene>
    <name evidence="7" type="ORF">METZ01_LOCUS26134</name>
</gene>
<dbReference type="InterPro" id="IPR057727">
    <property type="entry name" value="WCX_dom"/>
</dbReference>
<dbReference type="Pfam" id="PF08279">
    <property type="entry name" value="HTH_11"/>
    <property type="match status" value="1"/>
</dbReference>
<dbReference type="GO" id="GO:0003677">
    <property type="term" value="F:DNA binding"/>
    <property type="evidence" value="ECO:0007669"/>
    <property type="project" value="UniProtKB-KW"/>
</dbReference>
<sequence length="329" mass="37641">MPRSNEVIRQWNILRELEASRRGTIASLARKMQVSTRTIRRDLIALQTAGFPIYDEVIDRLRFWKLDTKPFRDLFPGFSLPELYALYFSRTLLKCLAGAPFQKDLTTAFAKLEKVLTPGLQKLFDQLPTVLQARTGRRRGGSKIDKTIPGLITATLERRQVTMRYHSLSSRRTKNYLVEPYRLLHFQGGFYLFAYVSEYNEMRTFAVERVQHLSLLETTFEPSQELSSEPFAHSLGMMQGPPQHVEVKFTAKRAPYVREVEWHTSQQVVDEPDGSLRLSLEVCIDQPLRSWILSFGASALVLAPPDLAAEIAAELTRARAGYKTSSSKR</sequence>
<evidence type="ECO:0000256" key="3">
    <source>
        <dbReference type="ARBA" id="ARBA00023163"/>
    </source>
</evidence>
<evidence type="ECO:0000313" key="7">
    <source>
        <dbReference type="EMBL" id="SUZ73280.1"/>
    </source>
</evidence>
<proteinExistence type="predicted"/>
<dbReference type="InterPro" id="IPR036388">
    <property type="entry name" value="WH-like_DNA-bd_sf"/>
</dbReference>
<dbReference type="SUPFAM" id="SSF46785">
    <property type="entry name" value="Winged helix' DNA-binding domain"/>
    <property type="match status" value="1"/>
</dbReference>
<evidence type="ECO:0008006" key="8">
    <source>
        <dbReference type="Google" id="ProtNLM"/>
    </source>
</evidence>
<reference evidence="7" key="1">
    <citation type="submission" date="2018-05" db="EMBL/GenBank/DDBJ databases">
        <authorList>
            <person name="Lanie J.A."/>
            <person name="Ng W.-L."/>
            <person name="Kazmierczak K.M."/>
            <person name="Andrzejewski T.M."/>
            <person name="Davidsen T.M."/>
            <person name="Wayne K.J."/>
            <person name="Tettelin H."/>
            <person name="Glass J.I."/>
            <person name="Rusch D."/>
            <person name="Podicherti R."/>
            <person name="Tsui H.-C.T."/>
            <person name="Winkler M.E."/>
        </authorList>
    </citation>
    <scope>NUCLEOTIDE SEQUENCE</scope>
</reference>
<evidence type="ECO:0000256" key="1">
    <source>
        <dbReference type="ARBA" id="ARBA00023015"/>
    </source>
</evidence>
<name>A0A381Q2K3_9ZZZZ</name>
<dbReference type="InterPro" id="IPR051534">
    <property type="entry name" value="CBASS_pafABC_assoc_protein"/>
</dbReference>
<dbReference type="InterPro" id="IPR013196">
    <property type="entry name" value="HTH_11"/>
</dbReference>
<feature type="domain" description="WCX" evidence="6">
    <location>
        <begin position="242"/>
        <end position="318"/>
    </location>
</feature>
<dbReference type="GO" id="GO:0003700">
    <property type="term" value="F:DNA-binding transcription factor activity"/>
    <property type="evidence" value="ECO:0007669"/>
    <property type="project" value="InterPro"/>
</dbReference>
<evidence type="ECO:0000259" key="4">
    <source>
        <dbReference type="Pfam" id="PF08279"/>
    </source>
</evidence>
<evidence type="ECO:0000259" key="6">
    <source>
        <dbReference type="Pfam" id="PF25583"/>
    </source>
</evidence>
<keyword evidence="3" id="KW-0804">Transcription</keyword>
<dbReference type="PROSITE" id="PS00894">
    <property type="entry name" value="HTH_DEOR_1"/>
    <property type="match status" value="1"/>
</dbReference>
<dbReference type="InterPro" id="IPR036390">
    <property type="entry name" value="WH_DNA-bd_sf"/>
</dbReference>
<dbReference type="AlphaFoldDB" id="A0A381Q2K3"/>
<keyword evidence="1" id="KW-0805">Transcription regulation</keyword>
<dbReference type="PROSITE" id="PS52050">
    <property type="entry name" value="WYL"/>
    <property type="match status" value="1"/>
</dbReference>
<dbReference type="InterPro" id="IPR028349">
    <property type="entry name" value="PafC-like"/>
</dbReference>
<dbReference type="PANTHER" id="PTHR34580">
    <property type="match status" value="1"/>
</dbReference>
<accession>A0A381Q2K3</accession>
<keyword evidence="2" id="KW-0238">DNA-binding</keyword>
<evidence type="ECO:0000256" key="2">
    <source>
        <dbReference type="ARBA" id="ARBA00023125"/>
    </source>
</evidence>
<feature type="domain" description="Helix-turn-helix type 11" evidence="4">
    <location>
        <begin position="9"/>
        <end position="54"/>
    </location>
</feature>
<feature type="domain" description="WYL" evidence="5">
    <location>
        <begin position="151"/>
        <end position="213"/>
    </location>
</feature>
<dbReference type="Pfam" id="PF13280">
    <property type="entry name" value="WYL"/>
    <property type="match status" value="1"/>
</dbReference>
<evidence type="ECO:0000259" key="5">
    <source>
        <dbReference type="Pfam" id="PF13280"/>
    </source>
</evidence>
<dbReference type="PANTHER" id="PTHR34580:SF1">
    <property type="entry name" value="PROTEIN PAFC"/>
    <property type="match status" value="1"/>
</dbReference>
<dbReference type="EMBL" id="UINC01001173">
    <property type="protein sequence ID" value="SUZ73280.1"/>
    <property type="molecule type" value="Genomic_DNA"/>
</dbReference>
<dbReference type="InterPro" id="IPR026881">
    <property type="entry name" value="WYL_dom"/>
</dbReference>
<protein>
    <recommendedName>
        <fullName evidence="8">HTH deoR-type domain-containing protein</fullName>
    </recommendedName>
</protein>
<dbReference type="Pfam" id="PF25583">
    <property type="entry name" value="WCX"/>
    <property type="match status" value="1"/>
</dbReference>
<dbReference type="InterPro" id="IPR018356">
    <property type="entry name" value="Tscrpt_reg_HTH_DeoR_CS"/>
</dbReference>
<dbReference type="PIRSF" id="PIRSF016838">
    <property type="entry name" value="PafC"/>
    <property type="match status" value="1"/>
</dbReference>
<organism evidence="7">
    <name type="scientific">marine metagenome</name>
    <dbReference type="NCBI Taxonomy" id="408172"/>
    <lineage>
        <taxon>unclassified sequences</taxon>
        <taxon>metagenomes</taxon>
        <taxon>ecological metagenomes</taxon>
    </lineage>
</organism>
<dbReference type="Gene3D" id="1.10.10.10">
    <property type="entry name" value="Winged helix-like DNA-binding domain superfamily/Winged helix DNA-binding domain"/>
    <property type="match status" value="1"/>
</dbReference>